<dbReference type="FunFam" id="3.20.20.70:FF:000076">
    <property type="entry name" value="Nicotinate phosphoribosyltransferase"/>
    <property type="match status" value="1"/>
</dbReference>
<comment type="PTM">
    <text evidence="9">Transiently phosphorylated on a His residue during the reaction cycle. Phosphorylation strongly increases the affinity for substrates and increases the rate of nicotinate D-ribonucleotide production. Dephosphorylation regenerates the low-affinity form of the enzyme, leading to product release.</text>
</comment>
<evidence type="ECO:0000259" key="11">
    <source>
        <dbReference type="Pfam" id="PF17767"/>
    </source>
</evidence>
<keyword evidence="4" id="KW-0597">Phosphoprotein</keyword>
<dbReference type="AlphaFoldDB" id="A0A1G1KU46"/>
<comment type="similarity">
    <text evidence="2 9">Belongs to the NAPRTase family.</text>
</comment>
<dbReference type="GO" id="GO:0047280">
    <property type="term" value="F:nicotinamide phosphoribosyltransferase activity"/>
    <property type="evidence" value="ECO:0007669"/>
    <property type="project" value="UniProtKB-ARBA"/>
</dbReference>
<dbReference type="EC" id="6.3.4.21" evidence="3 9"/>
<sequence>MAEQKLLFHPSLALFTDFYELTMAYGYWKAGIQDKEAVFHLTFRNNPFQGGFAVACGLEYVIDYLKHFRFADDDLNHLASFHGIDGKPIFNSEFLKYLSGFRFECDLDAVPEGTVVFPHEPLVRVKGPLIQSQILESVFLNFINFQTLIATKAARVCLAAEGDDVVEFGMRRAQGIDGALAASRASYIGGCSSTSNVLAGKLFGIPVKGTHAHSWVMAFGDELEAFRAYAKAIPNNCIFLVDTYDSIDGINRAIHVAKEMRAEGHKLIGIRLDSGDLAYLSRLARKMLDDAGFPNVKVVVSNELDEHTIASVKHEGGKVDIWGIGTKLVTAHDDPALGGIYKLSAIRNRNEKWQYKVKISEQTIKINNPGIHQVRRYFKAGENIADVIYDEGTDLSKGCTIVDQTDMTRQKIIEASTSFSDLLVPVFRSGKCVYEMPSIRDIRIKVHDELERFHSGIKRFVNPHRYPAGIEKSLFDLKTNLVLKTKKLHQAAV</sequence>
<dbReference type="Pfam" id="PF17767">
    <property type="entry name" value="NAPRTase_N"/>
    <property type="match status" value="1"/>
</dbReference>
<dbReference type="Gene3D" id="3.20.20.70">
    <property type="entry name" value="Aldolase class I"/>
    <property type="match status" value="1"/>
</dbReference>
<evidence type="ECO:0000259" key="10">
    <source>
        <dbReference type="Pfam" id="PF04095"/>
    </source>
</evidence>
<evidence type="ECO:0000256" key="9">
    <source>
        <dbReference type="RuleBase" id="RU365100"/>
    </source>
</evidence>
<comment type="caution">
    <text evidence="13">The sequence shown here is derived from an EMBL/GenBank/DDBJ whole genome shotgun (WGS) entry which is preliminary data.</text>
</comment>
<dbReference type="Proteomes" id="UP000178187">
    <property type="component" value="Unassembled WGS sequence"/>
</dbReference>
<dbReference type="SUPFAM" id="SSF54675">
    <property type="entry name" value="Nicotinate/Quinolinate PRTase N-terminal domain-like"/>
    <property type="match status" value="1"/>
</dbReference>
<comment type="function">
    <text evidence="9">Catalyzes the first step in the biosynthesis of NAD from nicotinic acid, the ATP-dependent synthesis of beta-nicotinate D-ribonucleotide from nicotinate and 5-phospho-D-ribose 1-phosphate.</text>
</comment>
<reference evidence="13 14" key="1">
    <citation type="journal article" date="2016" name="Nat. Commun.">
        <title>Thousands of microbial genomes shed light on interconnected biogeochemical processes in an aquifer system.</title>
        <authorList>
            <person name="Anantharaman K."/>
            <person name="Brown C.T."/>
            <person name="Hug L.A."/>
            <person name="Sharon I."/>
            <person name="Castelle C.J."/>
            <person name="Probst A.J."/>
            <person name="Thomas B.C."/>
            <person name="Singh A."/>
            <person name="Wilkins M.J."/>
            <person name="Karaoz U."/>
            <person name="Brodie E.L."/>
            <person name="Williams K.H."/>
            <person name="Hubbard S.S."/>
            <person name="Banfield J.F."/>
        </authorList>
    </citation>
    <scope>NUCLEOTIDE SEQUENCE [LARGE SCALE GENOMIC DNA]</scope>
</reference>
<feature type="domain" description="Nicotinate phosphoribosyltransferase N-terminal" evidence="11">
    <location>
        <begin position="14"/>
        <end position="144"/>
    </location>
</feature>
<evidence type="ECO:0000313" key="13">
    <source>
        <dbReference type="EMBL" id="OGW96375.1"/>
    </source>
</evidence>
<dbReference type="InterPro" id="IPR007229">
    <property type="entry name" value="Nic_PRibTrfase-Fam"/>
</dbReference>
<protein>
    <recommendedName>
        <fullName evidence="3 9">Nicotinate phosphoribosyltransferase</fullName>
        <ecNumber evidence="3 9">6.3.4.21</ecNumber>
    </recommendedName>
</protein>
<dbReference type="NCBIfam" id="TIGR01513">
    <property type="entry name" value="NAPRTase_put"/>
    <property type="match status" value="1"/>
</dbReference>
<dbReference type="PANTHER" id="PTHR11098">
    <property type="entry name" value="NICOTINATE PHOSPHORIBOSYLTRANSFERASE"/>
    <property type="match status" value="1"/>
</dbReference>
<dbReference type="Gene3D" id="3.20.140.10">
    <property type="entry name" value="nicotinate phosphoribosyltransferase"/>
    <property type="match status" value="1"/>
</dbReference>
<gene>
    <name evidence="13" type="ORF">A3G33_03465</name>
</gene>
<evidence type="ECO:0000256" key="5">
    <source>
        <dbReference type="ARBA" id="ARBA00022598"/>
    </source>
</evidence>
<evidence type="ECO:0000256" key="8">
    <source>
        <dbReference type="ARBA" id="ARBA00048668"/>
    </source>
</evidence>
<feature type="domain" description="Nicotinate phosphoribosyltransferase C-terminal" evidence="12">
    <location>
        <begin position="373"/>
        <end position="478"/>
    </location>
</feature>
<dbReference type="PANTHER" id="PTHR11098:SF1">
    <property type="entry name" value="NICOTINATE PHOSPHORIBOSYLTRANSFERASE"/>
    <property type="match status" value="1"/>
</dbReference>
<dbReference type="NCBIfam" id="NF009131">
    <property type="entry name" value="PRK12484.1"/>
    <property type="match status" value="1"/>
</dbReference>
<keyword evidence="5 9" id="KW-0436">Ligase</keyword>
<dbReference type="InterPro" id="IPR006405">
    <property type="entry name" value="Nic_PRibTrfase_pncB"/>
</dbReference>
<proteinExistence type="inferred from homology"/>
<evidence type="ECO:0000256" key="3">
    <source>
        <dbReference type="ARBA" id="ARBA00013236"/>
    </source>
</evidence>
<dbReference type="InterPro" id="IPR041619">
    <property type="entry name" value="NAPRTase_C"/>
</dbReference>
<dbReference type="PIRSF" id="PIRSF000484">
    <property type="entry name" value="NAPRT"/>
    <property type="match status" value="1"/>
</dbReference>
<evidence type="ECO:0000256" key="7">
    <source>
        <dbReference type="ARBA" id="ARBA00022679"/>
    </source>
</evidence>
<dbReference type="Pfam" id="PF04095">
    <property type="entry name" value="NAPRTase"/>
    <property type="match status" value="1"/>
</dbReference>
<dbReference type="InterPro" id="IPR036068">
    <property type="entry name" value="Nicotinate_pribotase-like_C"/>
</dbReference>
<accession>A0A1G1KU46</accession>
<evidence type="ECO:0000256" key="1">
    <source>
        <dbReference type="ARBA" id="ARBA00004952"/>
    </source>
</evidence>
<dbReference type="EMBL" id="MHFR01000051">
    <property type="protein sequence ID" value="OGW96375.1"/>
    <property type="molecule type" value="Genomic_DNA"/>
</dbReference>
<comment type="pathway">
    <text evidence="1 9">Cofactor biosynthesis; NAD(+) biosynthesis; nicotinate D-ribonucleotide from nicotinate: step 1/1.</text>
</comment>
<dbReference type="UniPathway" id="UPA00253">
    <property type="reaction ID" value="UER00457"/>
</dbReference>
<feature type="domain" description="Nicotinate/nicotinamide phosphoribosyltransferase" evidence="10">
    <location>
        <begin position="165"/>
        <end position="347"/>
    </location>
</feature>
<keyword evidence="13" id="KW-0328">Glycosyltransferase</keyword>
<dbReference type="InterPro" id="IPR040727">
    <property type="entry name" value="NAPRTase_N"/>
</dbReference>
<dbReference type="GO" id="GO:0004516">
    <property type="term" value="F:nicotinate phosphoribosyltransferase activity"/>
    <property type="evidence" value="ECO:0007669"/>
    <property type="project" value="UniProtKB-UniRule"/>
</dbReference>
<comment type="catalytic activity">
    <reaction evidence="8 9">
        <text>5-phospho-alpha-D-ribose 1-diphosphate + nicotinate + ATP + H2O = nicotinate beta-D-ribonucleotide + ADP + phosphate + diphosphate</text>
        <dbReference type="Rhea" id="RHEA:36163"/>
        <dbReference type="ChEBI" id="CHEBI:15377"/>
        <dbReference type="ChEBI" id="CHEBI:30616"/>
        <dbReference type="ChEBI" id="CHEBI:32544"/>
        <dbReference type="ChEBI" id="CHEBI:33019"/>
        <dbReference type="ChEBI" id="CHEBI:43474"/>
        <dbReference type="ChEBI" id="CHEBI:57502"/>
        <dbReference type="ChEBI" id="CHEBI:58017"/>
        <dbReference type="ChEBI" id="CHEBI:456216"/>
        <dbReference type="EC" id="6.3.4.21"/>
    </reaction>
</comment>
<dbReference type="GO" id="GO:0034355">
    <property type="term" value="P:NAD+ biosynthetic process via the salvage pathway"/>
    <property type="evidence" value="ECO:0007669"/>
    <property type="project" value="TreeGrafter"/>
</dbReference>
<name>A0A1G1KU46_9BACT</name>
<evidence type="ECO:0000256" key="4">
    <source>
        <dbReference type="ARBA" id="ARBA00022553"/>
    </source>
</evidence>
<keyword evidence="6 9" id="KW-0662">Pyridine nucleotide biosynthesis</keyword>
<dbReference type="NCBIfam" id="NF006695">
    <property type="entry name" value="PRK09243.1-2"/>
    <property type="match status" value="1"/>
</dbReference>
<evidence type="ECO:0000256" key="2">
    <source>
        <dbReference type="ARBA" id="ARBA00010897"/>
    </source>
</evidence>
<dbReference type="Pfam" id="PF17956">
    <property type="entry name" value="NAPRTase_C"/>
    <property type="match status" value="1"/>
</dbReference>
<dbReference type="GO" id="GO:0005829">
    <property type="term" value="C:cytosol"/>
    <property type="evidence" value="ECO:0007669"/>
    <property type="project" value="TreeGrafter"/>
</dbReference>
<organism evidence="13 14">
    <name type="scientific">Candidatus Danuiimicrobium aquiferis</name>
    <dbReference type="NCBI Taxonomy" id="1801832"/>
    <lineage>
        <taxon>Bacteria</taxon>
        <taxon>Pseudomonadati</taxon>
        <taxon>Candidatus Omnitrophota</taxon>
        <taxon>Candidatus Danuiimicrobium</taxon>
    </lineage>
</organism>
<evidence type="ECO:0000313" key="14">
    <source>
        <dbReference type="Proteomes" id="UP000178187"/>
    </source>
</evidence>
<dbReference type="InterPro" id="IPR041525">
    <property type="entry name" value="N/Namide_PRibTrfase"/>
</dbReference>
<dbReference type="InterPro" id="IPR013785">
    <property type="entry name" value="Aldolase_TIM"/>
</dbReference>
<keyword evidence="7 9" id="KW-0808">Transferase</keyword>
<dbReference type="SUPFAM" id="SSF51690">
    <property type="entry name" value="Nicotinate/Quinolinate PRTase C-terminal domain-like"/>
    <property type="match status" value="1"/>
</dbReference>
<dbReference type="CDD" id="cd01570">
    <property type="entry name" value="NAPRTase_A"/>
    <property type="match status" value="1"/>
</dbReference>
<evidence type="ECO:0000259" key="12">
    <source>
        <dbReference type="Pfam" id="PF17956"/>
    </source>
</evidence>
<evidence type="ECO:0000256" key="6">
    <source>
        <dbReference type="ARBA" id="ARBA00022642"/>
    </source>
</evidence>